<gene>
    <name evidence="2" type="ORF">ATE48_08150</name>
</gene>
<feature type="transmembrane region" description="Helical" evidence="1">
    <location>
        <begin position="12"/>
        <end position="37"/>
    </location>
</feature>
<dbReference type="AlphaFoldDB" id="A0A1B1AH57"/>
<evidence type="ECO:0000313" key="2">
    <source>
        <dbReference type="EMBL" id="ANP45894.1"/>
    </source>
</evidence>
<feature type="transmembrane region" description="Helical" evidence="1">
    <location>
        <begin position="49"/>
        <end position="73"/>
    </location>
</feature>
<keyword evidence="3" id="KW-1185">Reference proteome</keyword>
<evidence type="ECO:0000256" key="1">
    <source>
        <dbReference type="SAM" id="Phobius"/>
    </source>
</evidence>
<name>A0A1B1AH57_9PROT</name>
<dbReference type="InParanoid" id="A0A1B1AH57"/>
<dbReference type="KEGG" id="cbot:ATE48_08150"/>
<accession>A0A1B1AH57</accession>
<keyword evidence="1" id="KW-0812">Transmembrane</keyword>
<organism evidence="2 3">
    <name type="scientific">Candidatus Viadribacter manganicus</name>
    <dbReference type="NCBI Taxonomy" id="1759059"/>
    <lineage>
        <taxon>Bacteria</taxon>
        <taxon>Pseudomonadati</taxon>
        <taxon>Pseudomonadota</taxon>
        <taxon>Alphaproteobacteria</taxon>
        <taxon>Hyphomonadales</taxon>
        <taxon>Hyphomonadaceae</taxon>
        <taxon>Candidatus Viadribacter</taxon>
    </lineage>
</organism>
<dbReference type="Proteomes" id="UP000092498">
    <property type="component" value="Chromosome"/>
</dbReference>
<sequence length="104" mass="11718">MGAVYKERPVIAFVQLQAYAFGCAFVGTALTVLTWAWSDDQWDCISQLWYWVKAAAIGGFGFWAIAAIIFGQFAWRLRSWFFASALLPGLIGFPLLWWWNAASG</sequence>
<dbReference type="EMBL" id="CP013244">
    <property type="protein sequence ID" value="ANP45894.1"/>
    <property type="molecule type" value="Genomic_DNA"/>
</dbReference>
<feature type="transmembrane region" description="Helical" evidence="1">
    <location>
        <begin position="80"/>
        <end position="99"/>
    </location>
</feature>
<proteinExistence type="predicted"/>
<keyword evidence="1" id="KW-1133">Transmembrane helix</keyword>
<protein>
    <submittedName>
        <fullName evidence="2">Uncharacterized protein</fullName>
    </submittedName>
</protein>
<reference evidence="2 3" key="1">
    <citation type="submission" date="2015-11" db="EMBL/GenBank/DDBJ databases">
        <title>Whole-Genome Sequence of Candidatus Oderbacter manganicum from the National Park Lower Oder Valley, Germany.</title>
        <authorList>
            <person name="Braun B."/>
            <person name="Liere K."/>
            <person name="Szewzyk U."/>
        </authorList>
    </citation>
    <scope>NUCLEOTIDE SEQUENCE [LARGE SCALE GENOMIC DNA]</scope>
    <source>
        <strain evidence="2 3">OTSz_A_272</strain>
    </source>
</reference>
<evidence type="ECO:0000313" key="3">
    <source>
        <dbReference type="Proteomes" id="UP000092498"/>
    </source>
</evidence>
<keyword evidence="1" id="KW-0472">Membrane</keyword>